<comment type="catalytic activity">
    <reaction evidence="8">
        <text>L-threonyl-[protein] + ATP = 3-O-(5'-adenylyl)-L-threonyl-[protein] + diphosphate</text>
        <dbReference type="Rhea" id="RHEA:54292"/>
        <dbReference type="Rhea" id="RHEA-COMP:11060"/>
        <dbReference type="Rhea" id="RHEA-COMP:13847"/>
        <dbReference type="ChEBI" id="CHEBI:30013"/>
        <dbReference type="ChEBI" id="CHEBI:30616"/>
        <dbReference type="ChEBI" id="CHEBI:33019"/>
        <dbReference type="ChEBI" id="CHEBI:138113"/>
        <dbReference type="EC" id="2.7.7.108"/>
    </reaction>
</comment>
<comment type="catalytic activity">
    <reaction evidence="8">
        <text>L-tyrosyl-[protein] + ATP = O-(5'-adenylyl)-L-tyrosyl-[protein] + diphosphate</text>
        <dbReference type="Rhea" id="RHEA:54288"/>
        <dbReference type="Rhea" id="RHEA-COMP:10136"/>
        <dbReference type="Rhea" id="RHEA-COMP:13846"/>
        <dbReference type="ChEBI" id="CHEBI:30616"/>
        <dbReference type="ChEBI" id="CHEBI:33019"/>
        <dbReference type="ChEBI" id="CHEBI:46858"/>
        <dbReference type="ChEBI" id="CHEBI:83624"/>
        <dbReference type="EC" id="2.7.7.108"/>
    </reaction>
</comment>
<dbReference type="RefSeq" id="WP_120032449.1">
    <property type="nucleotide sequence ID" value="NZ_QVMU01000013.1"/>
</dbReference>
<comment type="catalytic activity">
    <reaction evidence="8">
        <text>L-histidyl-[protein] + UTP = N(tele)-(5'-uridylyl)-L-histidyl-[protein] + diphosphate</text>
        <dbReference type="Rhea" id="RHEA:83891"/>
        <dbReference type="Rhea" id="RHEA-COMP:9745"/>
        <dbReference type="Rhea" id="RHEA-COMP:20239"/>
        <dbReference type="ChEBI" id="CHEBI:29979"/>
        <dbReference type="ChEBI" id="CHEBI:33019"/>
        <dbReference type="ChEBI" id="CHEBI:46398"/>
        <dbReference type="ChEBI" id="CHEBI:233474"/>
    </reaction>
</comment>
<feature type="binding site" evidence="8">
    <location>
        <position position="260"/>
    </location>
    <ligand>
        <name>Mg(2+)</name>
        <dbReference type="ChEBI" id="CHEBI:18420"/>
    </ligand>
</feature>
<dbReference type="PANTHER" id="PTHR32057">
    <property type="entry name" value="PROTEIN ADENYLYLTRANSFERASE SELO, MITOCHONDRIAL"/>
    <property type="match status" value="1"/>
</dbReference>
<keyword evidence="3 8" id="KW-0548">Nucleotidyltransferase</keyword>
<comment type="cofactor">
    <cofactor evidence="8">
        <name>Mg(2+)</name>
        <dbReference type="ChEBI" id="CHEBI:18420"/>
    </cofactor>
    <cofactor evidence="8">
        <name>Mn(2+)</name>
        <dbReference type="ChEBI" id="CHEBI:29035"/>
    </cofactor>
</comment>
<comment type="caution">
    <text evidence="9">The sequence shown here is derived from an EMBL/GenBank/DDBJ whole genome shotgun (WGS) entry which is preliminary data.</text>
</comment>
<dbReference type="GO" id="GO:0005524">
    <property type="term" value="F:ATP binding"/>
    <property type="evidence" value="ECO:0007669"/>
    <property type="project" value="UniProtKB-UniRule"/>
</dbReference>
<comment type="catalytic activity">
    <reaction evidence="8">
        <text>L-seryl-[protein] + ATP = 3-O-(5'-adenylyl)-L-seryl-[protein] + diphosphate</text>
        <dbReference type="Rhea" id="RHEA:58120"/>
        <dbReference type="Rhea" id="RHEA-COMP:9863"/>
        <dbReference type="Rhea" id="RHEA-COMP:15073"/>
        <dbReference type="ChEBI" id="CHEBI:29999"/>
        <dbReference type="ChEBI" id="CHEBI:30616"/>
        <dbReference type="ChEBI" id="CHEBI:33019"/>
        <dbReference type="ChEBI" id="CHEBI:142516"/>
        <dbReference type="EC" id="2.7.7.108"/>
    </reaction>
</comment>
<evidence type="ECO:0000313" key="10">
    <source>
        <dbReference type="Proteomes" id="UP000273252"/>
    </source>
</evidence>
<dbReference type="OrthoDB" id="9776281at2"/>
<dbReference type="EC" id="2.7.7.108" evidence="8"/>
<evidence type="ECO:0000256" key="1">
    <source>
        <dbReference type="ARBA" id="ARBA00009747"/>
    </source>
</evidence>
<feature type="binding site" evidence="8">
    <location>
        <position position="123"/>
    </location>
    <ligand>
        <name>ATP</name>
        <dbReference type="ChEBI" id="CHEBI:30616"/>
    </ligand>
</feature>
<organism evidence="9 10">
    <name type="scientific">Vibrio sinensis</name>
    <dbReference type="NCBI Taxonomy" id="2302434"/>
    <lineage>
        <taxon>Bacteria</taxon>
        <taxon>Pseudomonadati</taxon>
        <taxon>Pseudomonadota</taxon>
        <taxon>Gammaproteobacteria</taxon>
        <taxon>Vibrionales</taxon>
        <taxon>Vibrionaceae</taxon>
        <taxon>Vibrio</taxon>
    </lineage>
</organism>
<dbReference type="GO" id="GO:0030145">
    <property type="term" value="F:manganese ion binding"/>
    <property type="evidence" value="ECO:0007669"/>
    <property type="project" value="UniProtKB-UniRule"/>
</dbReference>
<feature type="binding site" evidence="8">
    <location>
        <position position="124"/>
    </location>
    <ligand>
        <name>ATP</name>
        <dbReference type="ChEBI" id="CHEBI:30616"/>
    </ligand>
</feature>
<evidence type="ECO:0000256" key="6">
    <source>
        <dbReference type="ARBA" id="ARBA00022840"/>
    </source>
</evidence>
<comment type="function">
    <text evidence="8">Nucleotidyltransferase involved in the post-translational modification of proteins. It can catalyze the addition of adenosine monophosphate (AMP) or uridine monophosphate (UMP) to a protein, resulting in modifications known as AMPylation and UMPylation.</text>
</comment>
<dbReference type="Proteomes" id="UP000273252">
    <property type="component" value="Unassembled WGS sequence"/>
</dbReference>
<evidence type="ECO:0000313" key="9">
    <source>
        <dbReference type="EMBL" id="RJX70071.1"/>
    </source>
</evidence>
<keyword evidence="7 8" id="KW-0460">Magnesium</keyword>
<proteinExistence type="inferred from homology"/>
<evidence type="ECO:0000256" key="3">
    <source>
        <dbReference type="ARBA" id="ARBA00022695"/>
    </source>
</evidence>
<evidence type="ECO:0000256" key="8">
    <source>
        <dbReference type="HAMAP-Rule" id="MF_00692"/>
    </source>
</evidence>
<feature type="binding site" evidence="8">
    <location>
        <position position="91"/>
    </location>
    <ligand>
        <name>ATP</name>
        <dbReference type="ChEBI" id="CHEBI:30616"/>
    </ligand>
</feature>
<dbReference type="AlphaFoldDB" id="A0A3A6QHB4"/>
<reference evidence="9 10" key="1">
    <citation type="submission" date="2018-08" db="EMBL/GenBank/DDBJ databases">
        <title>Vibrio isolated from the Eastern China Marginal Seas.</title>
        <authorList>
            <person name="Li Y."/>
        </authorList>
    </citation>
    <scope>NUCLEOTIDE SEQUENCE [LARGE SCALE GENOMIC DNA]</scope>
    <source>
        <strain evidence="9 10">BEI233</strain>
    </source>
</reference>
<dbReference type="NCBIfam" id="NF000658">
    <property type="entry name" value="PRK00029.1"/>
    <property type="match status" value="1"/>
</dbReference>
<name>A0A3A6QHB4_9VIBR</name>
<dbReference type="InterPro" id="IPR003846">
    <property type="entry name" value="SelO"/>
</dbReference>
<feature type="binding site" evidence="8">
    <location>
        <position position="174"/>
    </location>
    <ligand>
        <name>ATP</name>
        <dbReference type="ChEBI" id="CHEBI:30616"/>
    </ligand>
</feature>
<dbReference type="PANTHER" id="PTHR32057:SF14">
    <property type="entry name" value="PROTEIN ADENYLYLTRANSFERASE SELO, MITOCHONDRIAL"/>
    <property type="match status" value="1"/>
</dbReference>
<feature type="active site" description="Proton acceptor" evidence="8">
    <location>
        <position position="250"/>
    </location>
</feature>
<feature type="binding site" evidence="8">
    <location>
        <position position="251"/>
    </location>
    <ligand>
        <name>Mg(2+)</name>
        <dbReference type="ChEBI" id="CHEBI:18420"/>
    </ligand>
</feature>
<feature type="binding site" evidence="8">
    <location>
        <position position="88"/>
    </location>
    <ligand>
        <name>ATP</name>
        <dbReference type="ChEBI" id="CHEBI:30616"/>
    </ligand>
</feature>
<evidence type="ECO:0000256" key="4">
    <source>
        <dbReference type="ARBA" id="ARBA00022723"/>
    </source>
</evidence>
<keyword evidence="8" id="KW-0464">Manganese</keyword>
<evidence type="ECO:0000256" key="7">
    <source>
        <dbReference type="ARBA" id="ARBA00022842"/>
    </source>
</evidence>
<evidence type="ECO:0000256" key="2">
    <source>
        <dbReference type="ARBA" id="ARBA00022679"/>
    </source>
</evidence>
<dbReference type="HAMAP" id="MF_00692">
    <property type="entry name" value="SelO"/>
    <property type="match status" value="1"/>
</dbReference>
<keyword evidence="4 8" id="KW-0479">Metal-binding</keyword>
<gene>
    <name evidence="8" type="primary">ydiU</name>
    <name evidence="8" type="synonym">selO</name>
    <name evidence="9" type="ORF">DZ860_14075</name>
</gene>
<protein>
    <recommendedName>
        <fullName evidence="8">Protein nucleotidyltransferase YdiU</fullName>
        <ecNumber evidence="8">2.7.7.-</ecNumber>
    </recommendedName>
    <alternativeName>
        <fullName evidence="8">Protein adenylyltransferase YdiU</fullName>
        <ecNumber evidence="8">2.7.7.108</ecNumber>
    </alternativeName>
    <alternativeName>
        <fullName evidence="8">Protein uridylyltransferase YdiU</fullName>
        <ecNumber evidence="8">2.7.7.-</ecNumber>
    </alternativeName>
</protein>
<dbReference type="GO" id="GO:0070733">
    <property type="term" value="F:AMPylase activity"/>
    <property type="evidence" value="ECO:0007669"/>
    <property type="project" value="UniProtKB-EC"/>
</dbReference>
<keyword evidence="5 8" id="KW-0547">Nucleotide-binding</keyword>
<keyword evidence="2 8" id="KW-0808">Transferase</keyword>
<feature type="binding site" evidence="8">
    <location>
        <position position="260"/>
    </location>
    <ligand>
        <name>ATP</name>
        <dbReference type="ChEBI" id="CHEBI:30616"/>
    </ligand>
</feature>
<comment type="similarity">
    <text evidence="1 8">Belongs to the SELO family.</text>
</comment>
<dbReference type="Pfam" id="PF02696">
    <property type="entry name" value="SelO"/>
    <property type="match status" value="1"/>
</dbReference>
<feature type="binding site" evidence="8">
    <location>
        <position position="90"/>
    </location>
    <ligand>
        <name>ATP</name>
        <dbReference type="ChEBI" id="CHEBI:30616"/>
    </ligand>
</feature>
<dbReference type="EC" id="2.7.7.-" evidence="8"/>
<dbReference type="EMBL" id="QVMU01000013">
    <property type="protein sequence ID" value="RJX70071.1"/>
    <property type="molecule type" value="Genomic_DNA"/>
</dbReference>
<evidence type="ECO:0000256" key="5">
    <source>
        <dbReference type="ARBA" id="ARBA00022741"/>
    </source>
</evidence>
<feature type="binding site" evidence="8">
    <location>
        <position position="111"/>
    </location>
    <ligand>
        <name>ATP</name>
        <dbReference type="ChEBI" id="CHEBI:30616"/>
    </ligand>
</feature>
<accession>A0A3A6QHB4</accession>
<feature type="binding site" evidence="8">
    <location>
        <position position="181"/>
    </location>
    <ligand>
        <name>ATP</name>
        <dbReference type="ChEBI" id="CHEBI:30616"/>
    </ligand>
</feature>
<keyword evidence="6 8" id="KW-0067">ATP-binding</keyword>
<keyword evidence="10" id="KW-1185">Reference proteome</keyword>
<comment type="catalytic activity">
    <reaction evidence="8">
        <text>L-seryl-[protein] + UTP = O-(5'-uridylyl)-L-seryl-[protein] + diphosphate</text>
        <dbReference type="Rhea" id="RHEA:64604"/>
        <dbReference type="Rhea" id="RHEA-COMP:9863"/>
        <dbReference type="Rhea" id="RHEA-COMP:16635"/>
        <dbReference type="ChEBI" id="CHEBI:29999"/>
        <dbReference type="ChEBI" id="CHEBI:33019"/>
        <dbReference type="ChEBI" id="CHEBI:46398"/>
        <dbReference type="ChEBI" id="CHEBI:156051"/>
    </reaction>
</comment>
<comment type="catalytic activity">
    <reaction evidence="8">
        <text>L-tyrosyl-[protein] + UTP = O-(5'-uridylyl)-L-tyrosyl-[protein] + diphosphate</text>
        <dbReference type="Rhea" id="RHEA:83887"/>
        <dbReference type="Rhea" id="RHEA-COMP:10136"/>
        <dbReference type="Rhea" id="RHEA-COMP:20238"/>
        <dbReference type="ChEBI" id="CHEBI:33019"/>
        <dbReference type="ChEBI" id="CHEBI:46398"/>
        <dbReference type="ChEBI" id="CHEBI:46858"/>
        <dbReference type="ChEBI" id="CHEBI:90602"/>
    </reaction>
</comment>
<dbReference type="GO" id="GO:0000287">
    <property type="term" value="F:magnesium ion binding"/>
    <property type="evidence" value="ECO:0007669"/>
    <property type="project" value="UniProtKB-UniRule"/>
</dbReference>
<sequence length="499" mass="56618">MSTHQFFPYSNRFADLPSCFYTELKPDPLTGSRWVAWNSRLAEHFGLPNQATEEFRSLFSGECLPKEMRSLAMKYTGHQFGVYNPDLGDGRGLLLCEIYDENGEAHDVHLKGSGLTPYSRMGDGRAVLRSTVREYLCSEAMVGLGIPTTQALGMLTSDTVVYREKGEAGALLIRVAKSHIRFGHFEYLYYTDQFAELTLLADKVIDWYFPHCRQHEKPYLKMFEQIIERTAVMIAHWQAVGFAHGVMNSDNMSILGETFDYGPFGFLDEYDPNYICNHSDYQGRYAFEQQPRIALWNLSALAHALSPLIERDDLQQALSEYETVLGKKYSQLMRAKLGLTLSVPEDGPLFESMFDLLVANGVDYTNFMRALSNLDDENLDGNHSSERAKEVVTDLFVDREAARAWLDLYLVRCDIEVTADGEPISSSVRCESMRKVNPKFILRNYLAQVAIDRAEEGDYSEIGRLMGLLRAPFDEHAGMEAYAKPPPDWGKKMEISCSS</sequence>